<evidence type="ECO:0000259" key="10">
    <source>
        <dbReference type="PROSITE" id="PS51195"/>
    </source>
</evidence>
<accession>D5BTL0</accession>
<dbReference type="EMBL" id="CP001751">
    <property type="protein sequence ID" value="ADE39607.1"/>
    <property type="molecule type" value="Genomic_DNA"/>
</dbReference>
<feature type="compositionally biased region" description="Basic and acidic residues" evidence="7">
    <location>
        <begin position="583"/>
        <end position="614"/>
    </location>
</feature>
<dbReference type="SMART" id="SM00487">
    <property type="entry name" value="DEXDc"/>
    <property type="match status" value="1"/>
</dbReference>
<keyword evidence="1" id="KW-0547">Nucleotide-binding</keyword>
<feature type="region of interest" description="Disordered" evidence="7">
    <location>
        <begin position="394"/>
        <end position="651"/>
    </location>
</feature>
<evidence type="ECO:0000313" key="12">
    <source>
        <dbReference type="Proteomes" id="UP000007460"/>
    </source>
</evidence>
<keyword evidence="11" id="KW-0548">Nucleotidyltransferase</keyword>
<dbReference type="OrthoDB" id="9805696at2"/>
<dbReference type="GO" id="GO:0016787">
    <property type="term" value="F:hydrolase activity"/>
    <property type="evidence" value="ECO:0007669"/>
    <property type="project" value="UniProtKB-KW"/>
</dbReference>
<dbReference type="GO" id="GO:0003724">
    <property type="term" value="F:RNA helicase activity"/>
    <property type="evidence" value="ECO:0007669"/>
    <property type="project" value="InterPro"/>
</dbReference>
<dbReference type="InterPro" id="IPR044742">
    <property type="entry name" value="DEAD/DEAH_RhlB"/>
</dbReference>
<dbReference type="RefSeq" id="WP_013046234.1">
    <property type="nucleotide sequence ID" value="NC_014010.1"/>
</dbReference>
<dbReference type="Gene3D" id="3.40.50.300">
    <property type="entry name" value="P-loop containing nucleotide triphosphate hydrolases"/>
    <property type="match status" value="2"/>
</dbReference>
<dbReference type="InterPro" id="IPR014001">
    <property type="entry name" value="Helicase_ATP-bd"/>
</dbReference>
<dbReference type="PANTHER" id="PTHR47959">
    <property type="entry name" value="ATP-DEPENDENT RNA HELICASE RHLE-RELATED"/>
    <property type="match status" value="1"/>
</dbReference>
<evidence type="ECO:0000259" key="9">
    <source>
        <dbReference type="PROSITE" id="PS51194"/>
    </source>
</evidence>
<dbReference type="InterPro" id="IPR050079">
    <property type="entry name" value="DEAD_box_RNA_helicase"/>
</dbReference>
<sequence length="651" mass="70853">MTSLTDADSADQPSANGKFADFDLPENMLGTLAREGLVVPTPIQQMSIPLLLLGHDLIGLAQTGTGKTAAFLLPLMTQLSYSPSVRSGQPPKALILAPTRELANQISANLSRLSADMNIRHICVFGGARYEGQIRGLKRGVDIVVATPGRLMDLMERGSFDPSGITHWILDEADHMLDLGFYPAMKHISASLPADRQTMLFSATMPPEIEKLGNEFLTDPERVKAPQSGITADKITQRVTLMAEADKRDRLCDVLNHEDTGQCLIFVRTKRRADALSKFMEDRGFAVDTLHGDMRQGLRQKVLRNFRDGRLQGLIATDVAARGIDIAGLSHVVNFDLTDTPEAYVHRIGRTGRAGLGGLALSFCSPSEEPRLAAIIAAVGPRVELFDMDGEPVTDFHAKPAKAKGRSRQRPGNRGASGRPRGERSEGGRSDNRRADSGRGNSRSSDSGRKPARQSEGDTSTRKWNKSPGDSKPRANNKWSSHNDSANDENRSTRGASKPSSNSKPARAGKTGGKPSFGKKPFAKKPWDKAGDRPTRSHDDRTQRTDRPQKDRNRDDASGKDGKPSFSKKPSFGKKPPFGGRADSGEKQRNGRNESRDESRSSNRGDRKPDDRGGKPAFAKAGKPKSKPNSRAGGKPNTRSAGGEKHLRRKK</sequence>
<comment type="similarity">
    <text evidence="5">Belongs to the DEAD box helicase family.</text>
</comment>
<evidence type="ECO:0000256" key="2">
    <source>
        <dbReference type="ARBA" id="ARBA00022801"/>
    </source>
</evidence>
<reference evidence="11 12" key="1">
    <citation type="journal article" date="2010" name="J. Bacteriol.">
        <title>Complete genome sequence of "Candidatus Puniceispirillum marinum" IMCC1322, a representative of the SAR116 clade in the Alphaproteobacteria.</title>
        <authorList>
            <person name="Oh H.M."/>
            <person name="Kwon K.K."/>
            <person name="Kang I."/>
            <person name="Kang S.G."/>
            <person name="Lee J.H."/>
            <person name="Kim S.J."/>
            <person name="Cho J.C."/>
        </authorList>
    </citation>
    <scope>NUCLEOTIDE SEQUENCE [LARGE SCALE GENOMIC DNA]</scope>
    <source>
        <strain evidence="11 12">IMCC1322</strain>
    </source>
</reference>
<dbReference type="Pfam" id="PF00271">
    <property type="entry name" value="Helicase_C"/>
    <property type="match status" value="1"/>
</dbReference>
<gene>
    <name evidence="11" type="ordered locus">SAR116_1364</name>
</gene>
<protein>
    <submittedName>
        <fullName evidence="11">Putative DEAD box ATP-dependent RNA helicase protein</fullName>
        <ecNumber evidence="11">2.7.7.-</ecNumber>
    </submittedName>
</protein>
<feature type="compositionally biased region" description="Basic and acidic residues" evidence="7">
    <location>
        <begin position="420"/>
        <end position="437"/>
    </location>
</feature>
<dbReference type="PROSITE" id="PS51195">
    <property type="entry name" value="Q_MOTIF"/>
    <property type="match status" value="1"/>
</dbReference>
<dbReference type="InterPro" id="IPR014014">
    <property type="entry name" value="RNA_helicase_DEAD_Q_motif"/>
</dbReference>
<dbReference type="GO" id="GO:0003676">
    <property type="term" value="F:nucleic acid binding"/>
    <property type="evidence" value="ECO:0007669"/>
    <property type="project" value="InterPro"/>
</dbReference>
<evidence type="ECO:0000256" key="4">
    <source>
        <dbReference type="ARBA" id="ARBA00022840"/>
    </source>
</evidence>
<dbReference type="GO" id="GO:0005524">
    <property type="term" value="F:ATP binding"/>
    <property type="evidence" value="ECO:0007669"/>
    <property type="project" value="UniProtKB-KW"/>
</dbReference>
<dbReference type="GO" id="GO:0005829">
    <property type="term" value="C:cytosol"/>
    <property type="evidence" value="ECO:0007669"/>
    <property type="project" value="TreeGrafter"/>
</dbReference>
<dbReference type="Proteomes" id="UP000007460">
    <property type="component" value="Chromosome"/>
</dbReference>
<dbReference type="SMART" id="SM00490">
    <property type="entry name" value="HELICc"/>
    <property type="match status" value="1"/>
</dbReference>
<feature type="compositionally biased region" description="Basic and acidic residues" evidence="7">
    <location>
        <begin position="446"/>
        <end position="461"/>
    </location>
</feature>
<dbReference type="CDD" id="cd18787">
    <property type="entry name" value="SF2_C_DEAD"/>
    <property type="match status" value="1"/>
</dbReference>
<proteinExistence type="inferred from homology"/>
<dbReference type="EC" id="2.7.7.-" evidence="11"/>
<dbReference type="InterPro" id="IPR001650">
    <property type="entry name" value="Helicase_C-like"/>
</dbReference>
<evidence type="ECO:0000256" key="3">
    <source>
        <dbReference type="ARBA" id="ARBA00022806"/>
    </source>
</evidence>
<keyword evidence="11" id="KW-0808">Transferase</keyword>
<keyword evidence="3 11" id="KW-0347">Helicase</keyword>
<dbReference type="InterPro" id="IPR027417">
    <property type="entry name" value="P-loop_NTPase"/>
</dbReference>
<dbReference type="STRING" id="488538.SAR116_1364"/>
<feature type="domain" description="Helicase C-terminal" evidence="9">
    <location>
        <begin position="247"/>
        <end position="394"/>
    </location>
</feature>
<feature type="compositionally biased region" description="Basic and acidic residues" evidence="7">
    <location>
        <begin position="525"/>
        <end position="563"/>
    </location>
</feature>
<dbReference type="KEGG" id="apb:SAR116_1364"/>
<feature type="compositionally biased region" description="Basic residues" evidence="7">
    <location>
        <begin position="399"/>
        <end position="411"/>
    </location>
</feature>
<dbReference type="GO" id="GO:0016779">
    <property type="term" value="F:nucleotidyltransferase activity"/>
    <property type="evidence" value="ECO:0007669"/>
    <property type="project" value="UniProtKB-KW"/>
</dbReference>
<dbReference type="PANTHER" id="PTHR47959:SF13">
    <property type="entry name" value="ATP-DEPENDENT RNA HELICASE RHLE"/>
    <property type="match status" value="1"/>
</dbReference>
<dbReference type="InterPro" id="IPR011545">
    <property type="entry name" value="DEAD/DEAH_box_helicase_dom"/>
</dbReference>
<feature type="domain" description="DEAD-box RNA helicase Q" evidence="10">
    <location>
        <begin position="17"/>
        <end position="45"/>
    </location>
</feature>
<dbReference type="PROSITE" id="PS51194">
    <property type="entry name" value="HELICASE_CTER"/>
    <property type="match status" value="1"/>
</dbReference>
<name>D5BTL0_PUNMI</name>
<dbReference type="PROSITE" id="PS51192">
    <property type="entry name" value="HELICASE_ATP_BIND_1"/>
    <property type="match status" value="1"/>
</dbReference>
<keyword evidence="4" id="KW-0067">ATP-binding</keyword>
<keyword evidence="2" id="KW-0378">Hydrolase</keyword>
<evidence type="ECO:0000256" key="7">
    <source>
        <dbReference type="SAM" id="MobiDB-lite"/>
    </source>
</evidence>
<feature type="compositionally biased region" description="Polar residues" evidence="7">
    <location>
        <begin position="493"/>
        <end position="504"/>
    </location>
</feature>
<keyword evidence="12" id="KW-1185">Reference proteome</keyword>
<evidence type="ECO:0000256" key="1">
    <source>
        <dbReference type="ARBA" id="ARBA00022741"/>
    </source>
</evidence>
<evidence type="ECO:0000256" key="6">
    <source>
        <dbReference type="PROSITE-ProRule" id="PRU00552"/>
    </source>
</evidence>
<dbReference type="eggNOG" id="COG0513">
    <property type="taxonomic scope" value="Bacteria"/>
</dbReference>
<feature type="compositionally biased region" description="Low complexity" evidence="7">
    <location>
        <begin position="564"/>
        <end position="580"/>
    </location>
</feature>
<feature type="short sequence motif" description="Q motif" evidence="6">
    <location>
        <begin position="17"/>
        <end position="45"/>
    </location>
</feature>
<dbReference type="CDD" id="cd00268">
    <property type="entry name" value="DEADc"/>
    <property type="match status" value="1"/>
</dbReference>
<dbReference type="AlphaFoldDB" id="D5BTL0"/>
<evidence type="ECO:0000256" key="5">
    <source>
        <dbReference type="ARBA" id="ARBA00038437"/>
    </source>
</evidence>
<dbReference type="HOGENOM" id="CLU_003041_28_3_5"/>
<evidence type="ECO:0000259" key="8">
    <source>
        <dbReference type="PROSITE" id="PS51192"/>
    </source>
</evidence>
<dbReference type="Pfam" id="PF00270">
    <property type="entry name" value="DEAD"/>
    <property type="match status" value="1"/>
</dbReference>
<dbReference type="SUPFAM" id="SSF52540">
    <property type="entry name" value="P-loop containing nucleoside triphosphate hydrolases"/>
    <property type="match status" value="1"/>
</dbReference>
<evidence type="ECO:0000313" key="11">
    <source>
        <dbReference type="EMBL" id="ADE39607.1"/>
    </source>
</evidence>
<organism evidence="11 12">
    <name type="scientific">Puniceispirillum marinum (strain IMCC1322)</name>
    <dbReference type="NCBI Taxonomy" id="488538"/>
    <lineage>
        <taxon>Bacteria</taxon>
        <taxon>Pseudomonadati</taxon>
        <taxon>Pseudomonadota</taxon>
        <taxon>Alphaproteobacteria</taxon>
        <taxon>Candidatus Puniceispirillales</taxon>
        <taxon>Candidatus Puniceispirillaceae</taxon>
        <taxon>Candidatus Puniceispirillum</taxon>
    </lineage>
</organism>
<feature type="domain" description="Helicase ATP-binding" evidence="8">
    <location>
        <begin position="48"/>
        <end position="223"/>
    </location>
</feature>